<evidence type="ECO:0000313" key="1">
    <source>
        <dbReference type="EMBL" id="GEP96455.1"/>
    </source>
</evidence>
<protein>
    <submittedName>
        <fullName evidence="1">Uncharacterized protein</fullName>
    </submittedName>
</protein>
<organism evidence="1 2">
    <name type="scientific">Chitinophaga cymbidii</name>
    <dbReference type="NCBI Taxonomy" id="1096750"/>
    <lineage>
        <taxon>Bacteria</taxon>
        <taxon>Pseudomonadati</taxon>
        <taxon>Bacteroidota</taxon>
        <taxon>Chitinophagia</taxon>
        <taxon>Chitinophagales</taxon>
        <taxon>Chitinophagaceae</taxon>
        <taxon>Chitinophaga</taxon>
    </lineage>
</organism>
<dbReference type="OrthoDB" id="5735516at2"/>
<evidence type="ECO:0000313" key="2">
    <source>
        <dbReference type="Proteomes" id="UP000321436"/>
    </source>
</evidence>
<dbReference type="RefSeq" id="WP_146862527.1">
    <property type="nucleotide sequence ID" value="NZ_BKAU01000002.1"/>
</dbReference>
<dbReference type="InterPro" id="IPR046525">
    <property type="entry name" value="DUF6702"/>
</dbReference>
<keyword evidence="2" id="KW-1185">Reference proteome</keyword>
<sequence length="162" mass="18928">MGVFLCKWLLPVWMSAVHPFYLSVTEIRYNGQRQALEVSCRIFSDDLENALKKYNHVTLDIIRPKDRPAADSMVSRYIRQHLHIKADGKPLSLQYLGYRIEDDATWCFLEVPALKPLKQLDLQNDILYAEHDTQSHMIHVIVQDKRQSTKLDNPKAEASFRF</sequence>
<dbReference type="Proteomes" id="UP000321436">
    <property type="component" value="Unassembled WGS sequence"/>
</dbReference>
<reference evidence="1 2" key="1">
    <citation type="submission" date="2019-07" db="EMBL/GenBank/DDBJ databases">
        <title>Whole genome shotgun sequence of Chitinophaga cymbidii NBRC 109752.</title>
        <authorList>
            <person name="Hosoyama A."/>
            <person name="Uohara A."/>
            <person name="Ohji S."/>
            <person name="Ichikawa N."/>
        </authorList>
    </citation>
    <scope>NUCLEOTIDE SEQUENCE [LARGE SCALE GENOMIC DNA]</scope>
    <source>
        <strain evidence="1 2">NBRC 109752</strain>
    </source>
</reference>
<dbReference type="AlphaFoldDB" id="A0A512RL68"/>
<gene>
    <name evidence="1" type="ORF">CCY01nite_27150</name>
</gene>
<proteinExistence type="predicted"/>
<accession>A0A512RL68</accession>
<dbReference type="Pfam" id="PF20420">
    <property type="entry name" value="DUF6702"/>
    <property type="match status" value="1"/>
</dbReference>
<dbReference type="EMBL" id="BKAU01000002">
    <property type="protein sequence ID" value="GEP96455.1"/>
    <property type="molecule type" value="Genomic_DNA"/>
</dbReference>
<name>A0A512RL68_9BACT</name>
<comment type="caution">
    <text evidence="1">The sequence shown here is derived from an EMBL/GenBank/DDBJ whole genome shotgun (WGS) entry which is preliminary data.</text>
</comment>